<keyword evidence="3" id="KW-0560">Oxidoreductase</keyword>
<name>A0ABV7HJD7_9GAMM</name>
<organism evidence="8 9">
    <name type="scientific">Litoribrevibacter euphylliae</name>
    <dbReference type="NCBI Taxonomy" id="1834034"/>
    <lineage>
        <taxon>Bacteria</taxon>
        <taxon>Pseudomonadati</taxon>
        <taxon>Pseudomonadota</taxon>
        <taxon>Gammaproteobacteria</taxon>
        <taxon>Oceanospirillales</taxon>
        <taxon>Oceanospirillaceae</taxon>
        <taxon>Litoribrevibacter</taxon>
    </lineage>
</organism>
<dbReference type="Proteomes" id="UP001595476">
    <property type="component" value="Unassembled WGS sequence"/>
</dbReference>
<dbReference type="InterPro" id="IPR012336">
    <property type="entry name" value="Thioredoxin-like_fold"/>
</dbReference>
<evidence type="ECO:0000256" key="1">
    <source>
        <dbReference type="ARBA" id="ARBA00005791"/>
    </source>
</evidence>
<feature type="compositionally biased region" description="Polar residues" evidence="6">
    <location>
        <begin position="60"/>
        <end position="71"/>
    </location>
</feature>
<evidence type="ECO:0000256" key="2">
    <source>
        <dbReference type="ARBA" id="ARBA00022729"/>
    </source>
</evidence>
<keyword evidence="9" id="KW-1185">Reference proteome</keyword>
<comment type="similarity">
    <text evidence="1">Belongs to the thioredoxin family. DsbA subfamily.</text>
</comment>
<dbReference type="InterPro" id="IPR013766">
    <property type="entry name" value="Thioredoxin_domain"/>
</dbReference>
<dbReference type="Gene3D" id="2.30.30.830">
    <property type="match status" value="1"/>
</dbReference>
<gene>
    <name evidence="8" type="ORF">ACFOEK_18015</name>
</gene>
<evidence type="ECO:0000313" key="8">
    <source>
        <dbReference type="EMBL" id="MFC3152941.1"/>
    </source>
</evidence>
<dbReference type="PROSITE" id="PS51352">
    <property type="entry name" value="THIOREDOXIN_2"/>
    <property type="match status" value="1"/>
</dbReference>
<keyword evidence="4" id="KW-1015">Disulfide bond</keyword>
<evidence type="ECO:0000256" key="4">
    <source>
        <dbReference type="ARBA" id="ARBA00023157"/>
    </source>
</evidence>
<evidence type="ECO:0000256" key="3">
    <source>
        <dbReference type="ARBA" id="ARBA00023002"/>
    </source>
</evidence>
<protein>
    <submittedName>
        <fullName evidence="8">Thioredoxin domain-containing protein</fullName>
    </submittedName>
</protein>
<reference evidence="9" key="1">
    <citation type="journal article" date="2019" name="Int. J. Syst. Evol. Microbiol.">
        <title>The Global Catalogue of Microorganisms (GCM) 10K type strain sequencing project: providing services to taxonomists for standard genome sequencing and annotation.</title>
        <authorList>
            <consortium name="The Broad Institute Genomics Platform"/>
            <consortium name="The Broad Institute Genome Sequencing Center for Infectious Disease"/>
            <person name="Wu L."/>
            <person name="Ma J."/>
        </authorList>
    </citation>
    <scope>NUCLEOTIDE SEQUENCE [LARGE SCALE GENOMIC DNA]</scope>
    <source>
        <strain evidence="9">KCTC 52438</strain>
    </source>
</reference>
<accession>A0ABV7HJD7</accession>
<dbReference type="InterPro" id="IPR036249">
    <property type="entry name" value="Thioredoxin-like_sf"/>
</dbReference>
<feature type="region of interest" description="Disordered" evidence="6">
    <location>
        <begin position="44"/>
        <end position="71"/>
    </location>
</feature>
<dbReference type="EMBL" id="JBHRSZ010000007">
    <property type="protein sequence ID" value="MFC3152941.1"/>
    <property type="molecule type" value="Genomic_DNA"/>
</dbReference>
<evidence type="ECO:0000256" key="6">
    <source>
        <dbReference type="SAM" id="MobiDB-lite"/>
    </source>
</evidence>
<dbReference type="InterPro" id="IPR036034">
    <property type="entry name" value="PDZ_sf"/>
</dbReference>
<comment type="caution">
    <text evidence="8">The sequence shown here is derived from an EMBL/GenBank/DDBJ whole genome shotgun (WGS) entry which is preliminary data.</text>
</comment>
<sequence length="562" mass="63194">MTPIQRHALALRQRLGSAPRLLLTVMTSTSLALTATTLLTACQEQSPQATEVEAQPPHPENTSSSTDSDRTLAQQKTVIAEINGFPIDQDELDQKIRFQLHDLEWQAYQLRLNALQHLVKQEYAGDQQTPPQVTHQLTPPIPPLTQLPKSAVATNGENSAPITISVFCSFQSPHCKRMQPVYQQLEKQHPGQLKFEHFDYPLSFHRYARPAANAARCANQQGKFWEFSAALYSYQDDLNDARYRSIAQQLNIDTPEFQHCISTLQHREAIEQDIALGESLSLSNVPITFVNGFYVKGPVSLATLNFYTDYALTHLTEDKAPPTQTIAKTTLPLRLMAVNLASNSAQSSVVIEHIATKEQLLFQTNQAIEFAQQTFEAPLISAIEAQRILLNYRGRQEYLALTNIHAKSSNDAQLTASFGSASTSISANDLEGSAKNNTEDPWTLHPNRRFNEGNRELPVSTITPLSRDWLDQQLMNQSELEKHFEPAGHQVEGHALLKLHEISQQEFYQTLGLKEGDVVLRVNDQWVHDGQNSLWDTLSQQAEVSIQLMRKGLPVRYDFSIQ</sequence>
<dbReference type="PANTHER" id="PTHR13887">
    <property type="entry name" value="GLUTATHIONE S-TRANSFERASE KAPPA"/>
    <property type="match status" value="1"/>
</dbReference>
<evidence type="ECO:0000259" key="7">
    <source>
        <dbReference type="PROSITE" id="PS51352"/>
    </source>
</evidence>
<dbReference type="Gene3D" id="3.40.30.10">
    <property type="entry name" value="Glutaredoxin"/>
    <property type="match status" value="1"/>
</dbReference>
<dbReference type="RefSeq" id="WP_386722863.1">
    <property type="nucleotide sequence ID" value="NZ_JBHRSZ010000007.1"/>
</dbReference>
<evidence type="ECO:0000313" key="9">
    <source>
        <dbReference type="Proteomes" id="UP001595476"/>
    </source>
</evidence>
<dbReference type="PANTHER" id="PTHR13887:SF14">
    <property type="entry name" value="DISULFIDE BOND FORMATION PROTEIN D"/>
    <property type="match status" value="1"/>
</dbReference>
<keyword evidence="5" id="KW-0676">Redox-active center</keyword>
<dbReference type="Pfam" id="PF13462">
    <property type="entry name" value="Thioredoxin_4"/>
    <property type="match status" value="1"/>
</dbReference>
<dbReference type="SUPFAM" id="SSF52833">
    <property type="entry name" value="Thioredoxin-like"/>
    <property type="match status" value="1"/>
</dbReference>
<dbReference type="CDD" id="cd02972">
    <property type="entry name" value="DsbA_family"/>
    <property type="match status" value="1"/>
</dbReference>
<proteinExistence type="inferred from homology"/>
<evidence type="ECO:0000256" key="5">
    <source>
        <dbReference type="ARBA" id="ARBA00023284"/>
    </source>
</evidence>
<dbReference type="Gene3D" id="2.30.42.10">
    <property type="match status" value="1"/>
</dbReference>
<keyword evidence="2" id="KW-0732">Signal</keyword>
<feature type="domain" description="Thioredoxin" evidence="7">
    <location>
        <begin position="135"/>
        <end position="275"/>
    </location>
</feature>